<keyword evidence="4" id="KW-1185">Reference proteome</keyword>
<feature type="compositionally biased region" description="Low complexity" evidence="1">
    <location>
        <begin position="245"/>
        <end position="255"/>
    </location>
</feature>
<proteinExistence type="predicted"/>
<dbReference type="Proteomes" id="UP000734854">
    <property type="component" value="Unassembled WGS sequence"/>
</dbReference>
<sequence length="661" mass="71181">MWHRISVGTALIVPLRAVPLHSVRFDEKSSHLEAAAEPSLSPALWPFQKDSILATDLSRTIGRTAMNAVPRSMAKKLEAKKKPVASHPLKELNRGTFLPPPAPPIGAAGASKGGCFRFFDSSAKESPARSKPVTGTPRSAPSNTRNATFNPKNTAKASVSRTSQKGASRSGFGVPKQIVSGKFIKQSNTDLLQKWSKRKPSSDVKDPSPKFDLQPVGLCPASSPKRTLLSFNAHEEADEEKQMLTTTPTSTTTPPVEASISPEVPMDNPSITPVCFAAGHVIVGVHDRRKCRPRGILSIGGRQLEIPEVSRRVSDPTRVSVTPPPLSGASIHWLSSPPENANSGHRRSLSSSSRIRVAHCPADSWKLSPSNCSSGKSPELSGLLGLNSPCLETTPSSGVMVQRTPSSGGSVSPFSLILERIAKTSRRNNHLYLIEDHVTGTPSTHSSSINSNGFSDFKVDAAANVLKNVSLSSRQQQKHNASCQTTFSGLSFQFGSVETSSNSVDLNRFQHPPPGNNCAEEEVLGGAETRISWREGLMSRIFEMGNLDGYRWFSDDEEDLNCLEEDRVGLISDLKFDMESSSANVENSNEHNAAGFGSIEFVFEAEKGGAKGPAQGPILSAESISMEGIGLTASDDSDWTFSYQNHLFEVKLELATAGVFW</sequence>
<feature type="compositionally biased region" description="Basic and acidic residues" evidence="1">
    <location>
        <begin position="200"/>
        <end position="209"/>
    </location>
</feature>
<feature type="region of interest" description="Disordered" evidence="1">
    <location>
        <begin position="79"/>
        <end position="106"/>
    </location>
</feature>
<evidence type="ECO:0000256" key="2">
    <source>
        <dbReference type="SAM" id="SignalP"/>
    </source>
</evidence>
<dbReference type="PANTHER" id="PTHR36022">
    <property type="entry name" value="GPI-ANCHORED ADHESIN-LIKE PROTEIN"/>
    <property type="match status" value="1"/>
</dbReference>
<feature type="signal peptide" evidence="2">
    <location>
        <begin position="1"/>
        <end position="17"/>
    </location>
</feature>
<feature type="chain" id="PRO_5035268555" evidence="2">
    <location>
        <begin position="18"/>
        <end position="661"/>
    </location>
</feature>
<protein>
    <submittedName>
        <fullName evidence="3">Uncharacterized protein</fullName>
    </submittedName>
</protein>
<evidence type="ECO:0000313" key="4">
    <source>
        <dbReference type="Proteomes" id="UP000734854"/>
    </source>
</evidence>
<feature type="region of interest" description="Disordered" evidence="1">
    <location>
        <begin position="123"/>
        <end position="174"/>
    </location>
</feature>
<feature type="region of interest" description="Disordered" evidence="1">
    <location>
        <begin position="236"/>
        <end position="264"/>
    </location>
</feature>
<name>A0A8J5I3N0_ZINOF</name>
<organism evidence="3 4">
    <name type="scientific">Zingiber officinale</name>
    <name type="common">Ginger</name>
    <name type="synonym">Amomum zingiber</name>
    <dbReference type="NCBI Taxonomy" id="94328"/>
    <lineage>
        <taxon>Eukaryota</taxon>
        <taxon>Viridiplantae</taxon>
        <taxon>Streptophyta</taxon>
        <taxon>Embryophyta</taxon>
        <taxon>Tracheophyta</taxon>
        <taxon>Spermatophyta</taxon>
        <taxon>Magnoliopsida</taxon>
        <taxon>Liliopsida</taxon>
        <taxon>Zingiberales</taxon>
        <taxon>Zingiberaceae</taxon>
        <taxon>Zingiber</taxon>
    </lineage>
</organism>
<feature type="compositionally biased region" description="Polar residues" evidence="1">
    <location>
        <begin position="136"/>
        <end position="167"/>
    </location>
</feature>
<evidence type="ECO:0000313" key="3">
    <source>
        <dbReference type="EMBL" id="KAG6527976.1"/>
    </source>
</evidence>
<dbReference type="EMBL" id="JACMSC010000003">
    <property type="protein sequence ID" value="KAG6527976.1"/>
    <property type="molecule type" value="Genomic_DNA"/>
</dbReference>
<comment type="caution">
    <text evidence="3">The sequence shown here is derived from an EMBL/GenBank/DDBJ whole genome shotgun (WGS) entry which is preliminary data.</text>
</comment>
<keyword evidence="2" id="KW-0732">Signal</keyword>
<feature type="region of interest" description="Disordered" evidence="1">
    <location>
        <begin position="315"/>
        <end position="352"/>
    </location>
</feature>
<dbReference type="AlphaFoldDB" id="A0A8J5I3N0"/>
<feature type="region of interest" description="Disordered" evidence="1">
    <location>
        <begin position="193"/>
        <end position="219"/>
    </location>
</feature>
<reference evidence="3 4" key="1">
    <citation type="submission" date="2020-08" db="EMBL/GenBank/DDBJ databases">
        <title>Plant Genome Project.</title>
        <authorList>
            <person name="Zhang R.-G."/>
        </authorList>
    </citation>
    <scope>NUCLEOTIDE SEQUENCE [LARGE SCALE GENOMIC DNA]</scope>
    <source>
        <tissue evidence="3">Rhizome</tissue>
    </source>
</reference>
<dbReference type="PANTHER" id="PTHR36022:SF1">
    <property type="entry name" value="GPI-ANCHORED ADHESIN-LIKE PROTEIN"/>
    <property type="match status" value="1"/>
</dbReference>
<evidence type="ECO:0000256" key="1">
    <source>
        <dbReference type="SAM" id="MobiDB-lite"/>
    </source>
</evidence>
<gene>
    <name evidence="3" type="ORF">ZIOFF_010112</name>
</gene>
<accession>A0A8J5I3N0</accession>